<dbReference type="Gene3D" id="3.80.10.10">
    <property type="entry name" value="Ribonuclease Inhibitor"/>
    <property type="match status" value="1"/>
</dbReference>
<reference evidence="1" key="1">
    <citation type="submission" date="2022-11" db="EMBL/GenBank/DDBJ databases">
        <authorList>
            <person name="Morgan W.R."/>
            <person name="Tartar A."/>
        </authorList>
    </citation>
    <scope>NUCLEOTIDE SEQUENCE</scope>
    <source>
        <strain evidence="1">ARSEF 373</strain>
    </source>
</reference>
<accession>A0AAV2YXK6</accession>
<keyword evidence="2" id="KW-1185">Reference proteome</keyword>
<dbReference type="EMBL" id="DAKRPA010000109">
    <property type="protein sequence ID" value="DAZ98336.1"/>
    <property type="molecule type" value="Genomic_DNA"/>
</dbReference>
<dbReference type="AlphaFoldDB" id="A0AAV2YXK6"/>
<gene>
    <name evidence="1" type="ORF">N0F65_007143</name>
</gene>
<name>A0AAV2YXK6_9STRA</name>
<protein>
    <submittedName>
        <fullName evidence="1">Uncharacterized protein</fullName>
    </submittedName>
</protein>
<evidence type="ECO:0000313" key="2">
    <source>
        <dbReference type="Proteomes" id="UP001146120"/>
    </source>
</evidence>
<dbReference type="InterPro" id="IPR032675">
    <property type="entry name" value="LRR_dom_sf"/>
</dbReference>
<dbReference type="Proteomes" id="UP001146120">
    <property type="component" value="Unassembled WGS sequence"/>
</dbReference>
<organism evidence="1 2">
    <name type="scientific">Lagenidium giganteum</name>
    <dbReference type="NCBI Taxonomy" id="4803"/>
    <lineage>
        <taxon>Eukaryota</taxon>
        <taxon>Sar</taxon>
        <taxon>Stramenopiles</taxon>
        <taxon>Oomycota</taxon>
        <taxon>Peronosporomycetes</taxon>
        <taxon>Pythiales</taxon>
        <taxon>Pythiaceae</taxon>
    </lineage>
</organism>
<evidence type="ECO:0000313" key="1">
    <source>
        <dbReference type="EMBL" id="DAZ98336.1"/>
    </source>
</evidence>
<comment type="caution">
    <text evidence="1">The sequence shown here is derived from an EMBL/GenBank/DDBJ whole genome shotgun (WGS) entry which is preliminary data.</text>
</comment>
<reference evidence="1" key="2">
    <citation type="journal article" date="2023" name="Microbiol Resour">
        <title>Decontamination and Annotation of the Draft Genome Sequence of the Oomycete Lagenidium giganteum ARSEF 373.</title>
        <authorList>
            <person name="Morgan W.R."/>
            <person name="Tartar A."/>
        </authorList>
    </citation>
    <scope>NUCLEOTIDE SEQUENCE</scope>
    <source>
        <strain evidence="1">ARSEF 373</strain>
    </source>
</reference>
<proteinExistence type="predicted"/>
<dbReference type="SUPFAM" id="SSF52047">
    <property type="entry name" value="RNI-like"/>
    <property type="match status" value="1"/>
</dbReference>
<sequence length="799" mass="89244">MASQPKTKRKQLLAQLEASFDELERLTAEFKEPIDVLSESLTDNLTVNNTARWFRLYLHAVDWGVLIRRGEVRHRLSATKRFPCRHTTGTKAAVHTGLSIDDANAIYQQLEQHQLLSERKLERYFMRMDTLDADNVGTLDIRLNQCLTRFLQLRSTHFNRLELSGSDPHQRLLVIANGVTVATVVRECFSPTSCKCPSEDFMAWKSFELEKPDAISPKASARPVDNEGENETDVGLLDLKRQFGFEPSVDNESDDEATKLALLHKRQRKSGQESRQLPQPADFGVPVAKTPREQYVAMCQNVGAVPNQRVCDALEVRSGVLQLDLARVQFHSSRVLDDVTEIVQAAGVPVQSISVANNFFVASSFQSLLRLLQRPIVRQNLVRLDVQCTALPHGRALLELLEVLSATTLRNDETGLESVTVRFPQLQTLLFSSNTVSVEGEALLRSLVESGLPKLRELSLDGCFPKPASQYSKLLFAACTSHLTRFSCSSNKLPISALRSILSGSRSLLEALSLRNIEVCQNWDVDEPVVEEEADESATTVKLALPETLQEVSMSFATPGCPEGEFEGAVRECVNAIVPIARSLRSIDLDLRDTTIQVDPEVWTALAHNPSVENVRLLSHIPDGSTRNNQYGESFRHFLGASLSNLTSLHATVPERLTMAELSTLMNTARLSSNVKRVHLCASLVSQPPHQCCPDPTAFKQAFAFCHHVVLELNAPSFQIEPRTIMEELEAAWKSLNVATDSLKSDSDEYLPPTQPATQTPKKKLRTAFMYQRKVSRDDHSQQSDDRSVFVYNFDCVDE</sequence>